<feature type="repeat" description="TPR" evidence="3">
    <location>
        <begin position="164"/>
        <end position="197"/>
    </location>
</feature>
<accession>A0AA49GD50</accession>
<dbReference type="Pfam" id="PF14559">
    <property type="entry name" value="TPR_19"/>
    <property type="match status" value="1"/>
</dbReference>
<evidence type="ECO:0000256" key="3">
    <source>
        <dbReference type="PROSITE-ProRule" id="PRU00339"/>
    </source>
</evidence>
<organism evidence="4">
    <name type="scientific">Marivirga arenosa</name>
    <dbReference type="NCBI Taxonomy" id="3059076"/>
    <lineage>
        <taxon>Bacteria</taxon>
        <taxon>Pseudomonadati</taxon>
        <taxon>Bacteroidota</taxon>
        <taxon>Cytophagia</taxon>
        <taxon>Cytophagales</taxon>
        <taxon>Marivirgaceae</taxon>
        <taxon>Marivirga</taxon>
    </lineage>
</organism>
<dbReference type="Gene3D" id="1.25.40.10">
    <property type="entry name" value="Tetratricopeptide repeat domain"/>
    <property type="match status" value="2"/>
</dbReference>
<evidence type="ECO:0000256" key="2">
    <source>
        <dbReference type="ARBA" id="ARBA00022803"/>
    </source>
</evidence>
<keyword evidence="2 3" id="KW-0802">TPR repeat</keyword>
<dbReference type="KEGG" id="marp:QYS47_18580"/>
<dbReference type="SMART" id="SM00028">
    <property type="entry name" value="TPR"/>
    <property type="match status" value="3"/>
</dbReference>
<dbReference type="PANTHER" id="PTHR44186">
    <property type="match status" value="1"/>
</dbReference>
<dbReference type="PANTHER" id="PTHR44186:SF1">
    <property type="entry name" value="BARDET-BIEDL SYNDROME 4 PROTEIN"/>
    <property type="match status" value="1"/>
</dbReference>
<dbReference type="InterPro" id="IPR011990">
    <property type="entry name" value="TPR-like_helical_dom_sf"/>
</dbReference>
<feature type="repeat" description="TPR" evidence="3">
    <location>
        <begin position="95"/>
        <end position="128"/>
    </location>
</feature>
<dbReference type="SUPFAM" id="SSF48452">
    <property type="entry name" value="TPR-like"/>
    <property type="match status" value="1"/>
</dbReference>
<evidence type="ECO:0000313" key="4">
    <source>
        <dbReference type="EMBL" id="WKK79419.2"/>
    </source>
</evidence>
<protein>
    <submittedName>
        <fullName evidence="4">Tetratricopeptide repeat protein</fullName>
    </submittedName>
</protein>
<dbReference type="AlphaFoldDB" id="A0AA49GD50"/>
<gene>
    <name evidence="4" type="ORF">QYS47_18580</name>
</gene>
<dbReference type="PROSITE" id="PS50005">
    <property type="entry name" value="TPR"/>
    <property type="match status" value="2"/>
</dbReference>
<proteinExistence type="predicted"/>
<keyword evidence="1" id="KW-0677">Repeat</keyword>
<sequence length="658" mass="75873">MIIYHKIDNFIFSLFNIQSEDEGKLIEAAKQFYSFQGMEPTVSISEGLLKIELNEKASNQANQEFRKVLDLCNSRQFEAAKPLIESIIKDSPQVSEFHRVYGQILSELGDQEEAQNELIDALKWDPNNEWALLMMGNILVKEKNDIDGALKYYDQILETNPEENITLNNIGAVLMNQGRFLEAQKYFQKSIEIQPEFPNPYYALGRCHSALKQHSKAFDLAITAAKKNNQRDEIYTSSLQLALDSATAIREERDEFETVEDYKLRLQDRAGIEIRIEDDISIQTAAKLEIDEKYKRGYHLVKFNPKHSNVEHLIMHELVHLEFILDARDNGENFLFTSSQEHKSKFDKSFAKYRVKLIKNGLAPEKADNFLTSLFDGLNGQLYNTPIDIFIEDLLYKRHPNLRPTQFLSIFNIVKDGIKATTSKDIVNLTPAKVVSVSKILNLVNAFHFKDLFGVDLIQQFKATPLEKKQAEEFFEEFSEYRQDKQPGEEYEIIQHWAEDLEIDTYFELKDEKKVYKSQSAKVNSPEDVLESIEKDPYGLDQKNPDNEAEMKTFIETHSKGDVNMAVAMYMVEALKYFSNMPQEDIKKIAFEIAHIGITGINPSSNYKVSSIPGKSFSGYHLLAYYYTSWALAVPEMLSQLQMPFDEEFRLATLLNEN</sequence>
<dbReference type="InterPro" id="IPR019734">
    <property type="entry name" value="TPR_rpt"/>
</dbReference>
<name>A0AA49GD50_9BACT</name>
<dbReference type="EMBL" id="CP129968">
    <property type="protein sequence ID" value="WKK79419.2"/>
    <property type="molecule type" value="Genomic_DNA"/>
</dbReference>
<dbReference type="RefSeq" id="WP_322347001.1">
    <property type="nucleotide sequence ID" value="NZ_CP129968.2"/>
</dbReference>
<dbReference type="Proteomes" id="UP001232019">
    <property type="component" value="Chromosome"/>
</dbReference>
<dbReference type="Pfam" id="PF13424">
    <property type="entry name" value="TPR_12"/>
    <property type="match status" value="1"/>
</dbReference>
<reference evidence="4" key="1">
    <citation type="submission" date="2023-08" db="EMBL/GenBank/DDBJ databases">
        <title>Comparative genomics and taxonomic characterization of three novel marine species of genus Marivirga.</title>
        <authorList>
            <person name="Muhammad N."/>
            <person name="Kim S.-G."/>
        </authorList>
    </citation>
    <scope>NUCLEOTIDE SEQUENCE</scope>
    <source>
        <strain evidence="4">BKB1-2</strain>
    </source>
</reference>
<evidence type="ECO:0000256" key="1">
    <source>
        <dbReference type="ARBA" id="ARBA00022737"/>
    </source>
</evidence>